<accession>A0A452IB69</accession>
<protein>
    <submittedName>
        <fullName evidence="1">Uncharacterized protein</fullName>
    </submittedName>
</protein>
<reference evidence="1" key="2">
    <citation type="submission" date="2025-08" db="UniProtKB">
        <authorList>
            <consortium name="Ensembl"/>
        </authorList>
    </citation>
    <scope>IDENTIFICATION</scope>
</reference>
<reference evidence="2" key="1">
    <citation type="journal article" date="2017" name="PLoS ONE">
        <title>The Agassiz's desert tortoise genome provides a resource for the conservation of a threatened species.</title>
        <authorList>
            <person name="Tollis M."/>
            <person name="DeNardo D.F."/>
            <person name="Cornelius J.A."/>
            <person name="Dolby G.A."/>
            <person name="Edwards T."/>
            <person name="Henen B.T."/>
            <person name="Karl A.E."/>
            <person name="Murphy R.W."/>
            <person name="Kusumi K."/>
        </authorList>
    </citation>
    <scope>NUCLEOTIDE SEQUENCE [LARGE SCALE GENOMIC DNA]</scope>
</reference>
<evidence type="ECO:0000313" key="1">
    <source>
        <dbReference type="Ensembl" id="ENSGAGP00000024760.1"/>
    </source>
</evidence>
<dbReference type="AlphaFoldDB" id="A0A452IB69"/>
<reference evidence="1" key="3">
    <citation type="submission" date="2025-09" db="UniProtKB">
        <authorList>
            <consortium name="Ensembl"/>
        </authorList>
    </citation>
    <scope>IDENTIFICATION</scope>
</reference>
<dbReference type="Ensembl" id="ENSGAGT00000028175.1">
    <property type="protein sequence ID" value="ENSGAGP00000024760.1"/>
    <property type="gene ID" value="ENSGAGG00000018075.1"/>
</dbReference>
<organism evidence="1 2">
    <name type="scientific">Gopherus agassizii</name>
    <name type="common">Agassiz's desert tortoise</name>
    <dbReference type="NCBI Taxonomy" id="38772"/>
    <lineage>
        <taxon>Eukaryota</taxon>
        <taxon>Metazoa</taxon>
        <taxon>Chordata</taxon>
        <taxon>Craniata</taxon>
        <taxon>Vertebrata</taxon>
        <taxon>Euteleostomi</taxon>
        <taxon>Archelosauria</taxon>
        <taxon>Testudinata</taxon>
        <taxon>Testudines</taxon>
        <taxon>Cryptodira</taxon>
        <taxon>Durocryptodira</taxon>
        <taxon>Testudinoidea</taxon>
        <taxon>Testudinidae</taxon>
        <taxon>Gopherus</taxon>
    </lineage>
</organism>
<evidence type="ECO:0000313" key="2">
    <source>
        <dbReference type="Proteomes" id="UP000291020"/>
    </source>
</evidence>
<name>A0A452IB69_9SAUR</name>
<sequence>IYEKYSLSPTLSELWILSNKYVFSFSCCEYSPCFLSKHAFFPSYFN</sequence>
<keyword evidence="2" id="KW-1185">Reference proteome</keyword>
<proteinExistence type="predicted"/>
<dbReference type="Proteomes" id="UP000291020">
    <property type="component" value="Unassembled WGS sequence"/>
</dbReference>